<dbReference type="InterPro" id="IPR020846">
    <property type="entry name" value="MFS_dom"/>
</dbReference>
<feature type="transmembrane region" description="Helical" evidence="9">
    <location>
        <begin position="371"/>
        <end position="391"/>
    </location>
</feature>
<keyword evidence="3" id="KW-0813">Transport</keyword>
<feature type="transmembrane region" description="Helical" evidence="9">
    <location>
        <begin position="310"/>
        <end position="329"/>
    </location>
</feature>
<evidence type="ECO:0000313" key="12">
    <source>
        <dbReference type="Proteomes" id="UP001209083"/>
    </source>
</evidence>
<gene>
    <name evidence="11" type="ORF">LWF01_09180</name>
</gene>
<dbReference type="PROSITE" id="PS50850">
    <property type="entry name" value="MFS"/>
    <property type="match status" value="1"/>
</dbReference>
<feature type="transmembrane region" description="Helical" evidence="9">
    <location>
        <begin position="194"/>
        <end position="213"/>
    </location>
</feature>
<dbReference type="InterPro" id="IPR005829">
    <property type="entry name" value="Sugar_transporter_CS"/>
</dbReference>
<keyword evidence="5 9" id="KW-0812">Transmembrane</keyword>
<keyword evidence="8 9" id="KW-0472">Membrane</keyword>
<dbReference type="InterPro" id="IPR051084">
    <property type="entry name" value="H+-coupled_symporters"/>
</dbReference>
<evidence type="ECO:0000256" key="7">
    <source>
        <dbReference type="ARBA" id="ARBA00022989"/>
    </source>
</evidence>
<sequence>MTIASPIPKSPRSEAQRRSGRQIVAASVGNVVEWYDWYTYSFLAVFFSAQIFHTDDKVASLLSSFAVFAVGFFMRPVGGLVLGSLADKLGRKNILTLTILLMGASSLLIAIVPTYAQVGVLSPILLVLARLIGGFSVGGEFAANSTFLVESAPPGRRGLFASFQYVSTTIGQLIASGFAAILAVSLSSADLTSWGWRLPFVLGAVLSLVGLVIRRTASETTAVPEKKQDRPKLFEAIIHHPKASLLICGVTIAGTIAYYTWTTYLPTYAQQNGGVDPAKALLVSTIALIFFALIQPVFGILSDRVGRKPLLLAFSGIFALGIVPALAYVRSGPSFAGLLLLTLAGMVVVTGYTSIGVAVNAELFPARVRAAGIGFPYSLTVAAFGGTAPFMGTLFKDVGRPELFGWYAAALAVVSFIVYLRMAETARKELD</sequence>
<feature type="transmembrane region" description="Helical" evidence="9">
    <location>
        <begin position="37"/>
        <end position="53"/>
    </location>
</feature>
<name>A0ABY8QXY5_9MICO</name>
<feature type="transmembrane region" description="Helical" evidence="9">
    <location>
        <begin position="121"/>
        <end position="143"/>
    </location>
</feature>
<evidence type="ECO:0000256" key="9">
    <source>
        <dbReference type="SAM" id="Phobius"/>
    </source>
</evidence>
<reference evidence="11 12" key="1">
    <citation type="submission" date="2023-05" db="EMBL/GenBank/DDBJ databases">
        <title>Lithophilousrod everest ZFBP1038 complete genpme.</title>
        <authorList>
            <person name="Tian M."/>
        </authorList>
    </citation>
    <scope>NUCLEOTIDE SEQUENCE [LARGE SCALE GENOMIC DNA]</scope>
    <source>
        <strain evidence="11 12">ZFBP1038</strain>
    </source>
</reference>
<dbReference type="Proteomes" id="UP001209083">
    <property type="component" value="Chromosome"/>
</dbReference>
<feature type="transmembrane region" description="Helical" evidence="9">
    <location>
        <begin position="163"/>
        <end position="188"/>
    </location>
</feature>
<dbReference type="PROSITE" id="PS00217">
    <property type="entry name" value="SUGAR_TRANSPORT_2"/>
    <property type="match status" value="1"/>
</dbReference>
<dbReference type="PANTHER" id="PTHR43528">
    <property type="entry name" value="ALPHA-KETOGLUTARATE PERMEASE"/>
    <property type="match status" value="1"/>
</dbReference>
<organism evidence="11 12">
    <name type="scientific">Saxibacter everestensis</name>
    <dbReference type="NCBI Taxonomy" id="2909229"/>
    <lineage>
        <taxon>Bacteria</taxon>
        <taxon>Bacillati</taxon>
        <taxon>Actinomycetota</taxon>
        <taxon>Actinomycetes</taxon>
        <taxon>Micrococcales</taxon>
        <taxon>Brevibacteriaceae</taxon>
        <taxon>Saxibacter</taxon>
    </lineage>
</organism>
<dbReference type="Gene3D" id="1.20.1250.20">
    <property type="entry name" value="MFS general substrate transporter like domains"/>
    <property type="match status" value="2"/>
</dbReference>
<dbReference type="Pfam" id="PF07690">
    <property type="entry name" value="MFS_1"/>
    <property type="match status" value="1"/>
</dbReference>
<protein>
    <submittedName>
        <fullName evidence="11">MFS transporter</fullName>
    </submittedName>
</protein>
<feature type="transmembrane region" description="Helical" evidence="9">
    <location>
        <begin position="335"/>
        <end position="359"/>
    </location>
</feature>
<comment type="subcellular location">
    <subcellularLocation>
        <location evidence="1">Cell membrane</location>
        <topology evidence="1">Multi-pass membrane protein</topology>
    </subcellularLocation>
</comment>
<dbReference type="EMBL" id="CP090958">
    <property type="protein sequence ID" value="WGW13890.1"/>
    <property type="molecule type" value="Genomic_DNA"/>
</dbReference>
<keyword evidence="7 9" id="KW-1133">Transmembrane helix</keyword>
<dbReference type="SUPFAM" id="SSF103473">
    <property type="entry name" value="MFS general substrate transporter"/>
    <property type="match status" value="1"/>
</dbReference>
<evidence type="ECO:0000259" key="10">
    <source>
        <dbReference type="PROSITE" id="PS50850"/>
    </source>
</evidence>
<evidence type="ECO:0000256" key="3">
    <source>
        <dbReference type="ARBA" id="ARBA00022448"/>
    </source>
</evidence>
<keyword evidence="12" id="KW-1185">Reference proteome</keyword>
<evidence type="ECO:0000313" key="11">
    <source>
        <dbReference type="EMBL" id="WGW13890.1"/>
    </source>
</evidence>
<evidence type="ECO:0000256" key="4">
    <source>
        <dbReference type="ARBA" id="ARBA00022475"/>
    </source>
</evidence>
<comment type="similarity">
    <text evidence="2">Belongs to the major facilitator superfamily. Metabolite:H+ Symporter (MHS) family (TC 2.A.1.6) family.</text>
</comment>
<feature type="transmembrane region" description="Helical" evidence="9">
    <location>
        <begin position="243"/>
        <end position="261"/>
    </location>
</feature>
<keyword evidence="4" id="KW-1003">Cell membrane</keyword>
<evidence type="ECO:0000256" key="1">
    <source>
        <dbReference type="ARBA" id="ARBA00004651"/>
    </source>
</evidence>
<dbReference type="PANTHER" id="PTHR43528:SF1">
    <property type="entry name" value="ALPHA-KETOGLUTARATE PERMEASE"/>
    <property type="match status" value="1"/>
</dbReference>
<evidence type="ECO:0000256" key="6">
    <source>
        <dbReference type="ARBA" id="ARBA00022847"/>
    </source>
</evidence>
<accession>A0ABY8QXY5</accession>
<dbReference type="InterPro" id="IPR036259">
    <property type="entry name" value="MFS_trans_sf"/>
</dbReference>
<feature type="transmembrane region" description="Helical" evidence="9">
    <location>
        <begin position="403"/>
        <end position="420"/>
    </location>
</feature>
<feature type="transmembrane region" description="Helical" evidence="9">
    <location>
        <begin position="59"/>
        <end position="82"/>
    </location>
</feature>
<feature type="transmembrane region" description="Helical" evidence="9">
    <location>
        <begin position="94"/>
        <end position="115"/>
    </location>
</feature>
<evidence type="ECO:0000256" key="2">
    <source>
        <dbReference type="ARBA" id="ARBA00008240"/>
    </source>
</evidence>
<proteinExistence type="inferred from homology"/>
<feature type="transmembrane region" description="Helical" evidence="9">
    <location>
        <begin position="281"/>
        <end position="301"/>
    </location>
</feature>
<evidence type="ECO:0000256" key="5">
    <source>
        <dbReference type="ARBA" id="ARBA00022692"/>
    </source>
</evidence>
<dbReference type="InterPro" id="IPR011701">
    <property type="entry name" value="MFS"/>
</dbReference>
<evidence type="ECO:0000256" key="8">
    <source>
        <dbReference type="ARBA" id="ARBA00023136"/>
    </source>
</evidence>
<feature type="domain" description="Major facilitator superfamily (MFS) profile" evidence="10">
    <location>
        <begin position="22"/>
        <end position="427"/>
    </location>
</feature>
<dbReference type="RefSeq" id="WP_349640713.1">
    <property type="nucleotide sequence ID" value="NZ_CP090958.1"/>
</dbReference>
<keyword evidence="6" id="KW-0769">Symport</keyword>